<sequence length="322" mass="37760">MQNEPITNITNDSLNISIQDSLFVQIKNLNENISSIHSDLHNHLNQETDTFLGVSNDTIFTVVFTVLIFALGILIDRLIKRKNEQADLQKLKNYFINQFDELKNNIVPELRNGYKKFYQETISLDKGIPTTAPKILTNTYDRLSNLESPLLFKTFKNSSYFNTAFSQIDFIKNLMVIVDDYHSTVVQQSETLRSVFVSLDKKYLDKVIEFTEYEKNNNPNYRQDPTFLLLDSKVQYYHQNIVGKRALVDYYKSVIRPIQIQIVNTNLFRTHPIGREISILGRDISHQYSHLRILNIEIRQQYRYFTQVLNRTISKLESLNTE</sequence>
<evidence type="ECO:0000256" key="1">
    <source>
        <dbReference type="SAM" id="Phobius"/>
    </source>
</evidence>
<gene>
    <name evidence="2" type="ORF">Y10_11170</name>
</gene>
<keyword evidence="3" id="KW-1185">Reference proteome</keyword>
<evidence type="ECO:0000313" key="2">
    <source>
        <dbReference type="EMBL" id="GLB48749.1"/>
    </source>
</evidence>
<accession>A0ABQ5MH68</accession>
<reference evidence="2" key="1">
    <citation type="submission" date="2022-07" db="EMBL/GenBank/DDBJ databases">
        <title>Taxonomy of Novel Oxalotrophic and Methylotrophic Bacteria.</title>
        <authorList>
            <person name="Sahin N."/>
            <person name="Tani A."/>
        </authorList>
    </citation>
    <scope>NUCLEOTIDE SEQUENCE</scope>
    <source>
        <strain evidence="2">Y10</strain>
    </source>
</reference>
<keyword evidence="1" id="KW-0812">Transmembrane</keyword>
<keyword evidence="1" id="KW-0472">Membrane</keyword>
<name>A0ABQ5MH68_9FLAO</name>
<dbReference type="Proteomes" id="UP001143543">
    <property type="component" value="Unassembled WGS sequence"/>
</dbReference>
<comment type="caution">
    <text evidence="2">The sequence shown here is derived from an EMBL/GenBank/DDBJ whole genome shotgun (WGS) entry which is preliminary data.</text>
</comment>
<feature type="transmembrane region" description="Helical" evidence="1">
    <location>
        <begin position="58"/>
        <end position="75"/>
    </location>
</feature>
<organism evidence="2 3">
    <name type="scientific">Neptunitalea lumnitzerae</name>
    <dbReference type="NCBI Taxonomy" id="2965509"/>
    <lineage>
        <taxon>Bacteria</taxon>
        <taxon>Pseudomonadati</taxon>
        <taxon>Bacteroidota</taxon>
        <taxon>Flavobacteriia</taxon>
        <taxon>Flavobacteriales</taxon>
        <taxon>Flavobacteriaceae</taxon>
        <taxon>Neptunitalea</taxon>
    </lineage>
</organism>
<keyword evidence="1" id="KW-1133">Transmembrane helix</keyword>
<dbReference type="EMBL" id="BRVO01000001">
    <property type="protein sequence ID" value="GLB48749.1"/>
    <property type="molecule type" value="Genomic_DNA"/>
</dbReference>
<protein>
    <submittedName>
        <fullName evidence="2">Uncharacterized protein</fullName>
    </submittedName>
</protein>
<proteinExistence type="predicted"/>
<dbReference type="RefSeq" id="WP_281764381.1">
    <property type="nucleotide sequence ID" value="NZ_BRVO01000001.1"/>
</dbReference>
<evidence type="ECO:0000313" key="3">
    <source>
        <dbReference type="Proteomes" id="UP001143543"/>
    </source>
</evidence>